<gene>
    <name evidence="1" type="ORF">A2628_01130</name>
</gene>
<accession>A0A1F7YJ70</accession>
<name>A0A1F7YJ70_9BACT</name>
<sequence>MMVEQNGEKPSFDKIFEQKKLELSDLVKSYGGIMVGHPSRNDIIALARFEARLAIGEELSEEDKNKANTIAYKFKGSFC</sequence>
<dbReference type="AlphaFoldDB" id="A0A1F7YJ70"/>
<dbReference type="EMBL" id="MGGL01000004">
    <property type="protein sequence ID" value="OGM27391.1"/>
    <property type="molecule type" value="Genomic_DNA"/>
</dbReference>
<evidence type="ECO:0000313" key="1">
    <source>
        <dbReference type="EMBL" id="OGM27391.1"/>
    </source>
</evidence>
<comment type="caution">
    <text evidence="1">The sequence shown here is derived from an EMBL/GenBank/DDBJ whole genome shotgun (WGS) entry which is preliminary data.</text>
</comment>
<protein>
    <submittedName>
        <fullName evidence="1">Uncharacterized protein</fullName>
    </submittedName>
</protein>
<organism evidence="1 2">
    <name type="scientific">Candidatus Woesebacteria bacterium RIFCSPHIGHO2_01_FULL_40_22</name>
    <dbReference type="NCBI Taxonomy" id="1802499"/>
    <lineage>
        <taxon>Bacteria</taxon>
        <taxon>Candidatus Woeseibacteriota</taxon>
    </lineage>
</organism>
<dbReference type="Proteomes" id="UP000179221">
    <property type="component" value="Unassembled WGS sequence"/>
</dbReference>
<evidence type="ECO:0000313" key="2">
    <source>
        <dbReference type="Proteomes" id="UP000179221"/>
    </source>
</evidence>
<proteinExistence type="predicted"/>
<reference evidence="1 2" key="1">
    <citation type="journal article" date="2016" name="Nat. Commun.">
        <title>Thousands of microbial genomes shed light on interconnected biogeochemical processes in an aquifer system.</title>
        <authorList>
            <person name="Anantharaman K."/>
            <person name="Brown C.T."/>
            <person name="Hug L.A."/>
            <person name="Sharon I."/>
            <person name="Castelle C.J."/>
            <person name="Probst A.J."/>
            <person name="Thomas B.C."/>
            <person name="Singh A."/>
            <person name="Wilkins M.J."/>
            <person name="Karaoz U."/>
            <person name="Brodie E.L."/>
            <person name="Williams K.H."/>
            <person name="Hubbard S.S."/>
            <person name="Banfield J.F."/>
        </authorList>
    </citation>
    <scope>NUCLEOTIDE SEQUENCE [LARGE SCALE GENOMIC DNA]</scope>
</reference>